<sequence>MKRFLVILFVLFGGLVLVGCDDSKKELKTVSMFGGTDANVEVYQERIGKFEEETGFKVKDNSSTSDEEWKSRVIADFKNGNEPDVLQFFTGETAKAFVDEGLVMSIEDIRKEYPDYAKNINASVLGTHSVPTTGFVEGIFTNKDHFKSAEAKAYLEKTSWTWTEFKSLLAILVEDNKDVEGYKPIAYGIDIPHYWIDHLVAAELGPDYYQEIVKTGGADKLSGALLKLSEIEQYLSKDNQEAFSSQAFLDGKYTFQLDGSWFGGRIELPNVSVYPFPELNSTHKTTLLSGFTSGFYITKKAWDNKYKREAAVKFIENMTSTEALSKFVTKAGGFAADDKAAATNETNLSKELRGLIGRVNFTVLPLGDASKTGTYATLVEAQAAFINNNIELAKTAATTYSNDQK</sequence>
<keyword evidence="2" id="KW-1185">Reference proteome</keyword>
<protein>
    <submittedName>
        <fullName evidence="1">Maltose-binding periplasmic proteins/domains</fullName>
    </submittedName>
</protein>
<dbReference type="RefSeq" id="WP_026390752.1">
    <property type="nucleotide sequence ID" value="NZ_LR215048.1"/>
</dbReference>
<dbReference type="PANTHER" id="PTHR43649">
    <property type="entry name" value="ARABINOSE-BINDING PROTEIN-RELATED"/>
    <property type="match status" value="1"/>
</dbReference>
<reference evidence="1 2" key="1">
    <citation type="submission" date="2019-01" db="EMBL/GenBank/DDBJ databases">
        <authorList>
            <consortium name="Pathogen Informatics"/>
        </authorList>
    </citation>
    <scope>NUCLEOTIDE SEQUENCE [LARGE SCALE GENOMIC DNA]</scope>
    <source>
        <strain evidence="1 2">NCTC10138</strain>
    </source>
</reference>
<accession>A0A449BBK3</accession>
<name>A0A449BBK3_HAPAX</name>
<organism evidence="1 2">
    <name type="scientific">Haploplasma axanthum</name>
    <name type="common">Acholeplasma axanthum</name>
    <dbReference type="NCBI Taxonomy" id="29552"/>
    <lineage>
        <taxon>Bacteria</taxon>
        <taxon>Bacillati</taxon>
        <taxon>Mycoplasmatota</taxon>
        <taxon>Mollicutes</taxon>
        <taxon>Acholeplasmatales</taxon>
        <taxon>Acholeplasmataceae</taxon>
        <taxon>Haploplasma</taxon>
    </lineage>
</organism>
<dbReference type="Gene3D" id="3.40.190.10">
    <property type="entry name" value="Periplasmic binding protein-like II"/>
    <property type="match status" value="1"/>
</dbReference>
<dbReference type="Pfam" id="PF01547">
    <property type="entry name" value="SBP_bac_1"/>
    <property type="match status" value="1"/>
</dbReference>
<proteinExistence type="predicted"/>
<dbReference type="KEGG" id="aaxa:NCTC10138_00184"/>
<dbReference type="Proteomes" id="UP000289841">
    <property type="component" value="Chromosome"/>
</dbReference>
<evidence type="ECO:0000313" key="2">
    <source>
        <dbReference type="Proteomes" id="UP000289841"/>
    </source>
</evidence>
<dbReference type="InterPro" id="IPR050490">
    <property type="entry name" value="Bact_solute-bd_prot1"/>
</dbReference>
<dbReference type="OrthoDB" id="355435at2"/>
<dbReference type="PANTHER" id="PTHR43649:SF12">
    <property type="entry name" value="DIACETYLCHITOBIOSE BINDING PROTEIN DASA"/>
    <property type="match status" value="1"/>
</dbReference>
<dbReference type="AlphaFoldDB" id="A0A449BBK3"/>
<dbReference type="PROSITE" id="PS51257">
    <property type="entry name" value="PROKAR_LIPOPROTEIN"/>
    <property type="match status" value="1"/>
</dbReference>
<dbReference type="EMBL" id="LR215048">
    <property type="protein sequence ID" value="VEU79831.1"/>
    <property type="molecule type" value="Genomic_DNA"/>
</dbReference>
<dbReference type="SUPFAM" id="SSF53850">
    <property type="entry name" value="Periplasmic binding protein-like II"/>
    <property type="match status" value="1"/>
</dbReference>
<dbReference type="InterPro" id="IPR006059">
    <property type="entry name" value="SBP"/>
</dbReference>
<evidence type="ECO:0000313" key="1">
    <source>
        <dbReference type="EMBL" id="VEU79831.1"/>
    </source>
</evidence>
<dbReference type="STRING" id="1278311.GCA_000428705_01287"/>
<gene>
    <name evidence="1" type="ORF">NCTC10138_00184</name>
</gene>